<dbReference type="InterPro" id="IPR036291">
    <property type="entry name" value="NAD(P)-bd_dom_sf"/>
</dbReference>
<dbReference type="PRINTS" id="PR00081">
    <property type="entry name" value="GDHRDH"/>
</dbReference>
<evidence type="ECO:0000256" key="2">
    <source>
        <dbReference type="ARBA" id="ARBA00023002"/>
    </source>
</evidence>
<gene>
    <name evidence="3" type="ORF">GCM10023175_08360</name>
</gene>
<dbReference type="SUPFAM" id="SSF51735">
    <property type="entry name" value="NAD(P)-binding Rossmann-fold domains"/>
    <property type="match status" value="1"/>
</dbReference>
<evidence type="ECO:0000313" key="3">
    <source>
        <dbReference type="EMBL" id="GAA4538431.1"/>
    </source>
</evidence>
<keyword evidence="2" id="KW-0560">Oxidoreductase</keyword>
<dbReference type="PROSITE" id="PS00061">
    <property type="entry name" value="ADH_SHORT"/>
    <property type="match status" value="1"/>
</dbReference>
<sequence length="251" mass="25475">MDLGLTDRVAIVTGAGGGIGAATARILRDEGCRVLAVDRAPGGVEALERESDGSVVAHVADIVDEAAATGIGPAAVEHFGRLDIVATCAGVVGSMDSPALHEETLENWDRTVDINLRGTFLTVKGSMPFLVEAGWGRVVTVGSVAGQVGSLSAGPAYGASKAGVLGLTRWLAKQVGPHGVTVNCVHPGTVVSPMTEAQFDAATFDARAKATLLGRNGEVEELGSVIAFLASAQAAYITGAHIDVNGGLYMG</sequence>
<dbReference type="Gene3D" id="3.40.50.720">
    <property type="entry name" value="NAD(P)-binding Rossmann-like Domain"/>
    <property type="match status" value="1"/>
</dbReference>
<dbReference type="PRINTS" id="PR00080">
    <property type="entry name" value="SDRFAMILY"/>
</dbReference>
<protein>
    <submittedName>
        <fullName evidence="3">SDR family oxidoreductase</fullName>
    </submittedName>
</protein>
<dbReference type="InterPro" id="IPR002347">
    <property type="entry name" value="SDR_fam"/>
</dbReference>
<dbReference type="RefSeq" id="WP_345412858.1">
    <property type="nucleotide sequence ID" value="NZ_BAABGT010000013.1"/>
</dbReference>
<dbReference type="InterPro" id="IPR020904">
    <property type="entry name" value="Sc_DH/Rdtase_CS"/>
</dbReference>
<dbReference type="PANTHER" id="PTHR42760">
    <property type="entry name" value="SHORT-CHAIN DEHYDROGENASES/REDUCTASES FAMILY MEMBER"/>
    <property type="match status" value="1"/>
</dbReference>
<comment type="similarity">
    <text evidence="1">Belongs to the short-chain dehydrogenases/reductases (SDR) family.</text>
</comment>
<organism evidence="3 4">
    <name type="scientific">Pseudonocardia xishanensis</name>
    <dbReference type="NCBI Taxonomy" id="630995"/>
    <lineage>
        <taxon>Bacteria</taxon>
        <taxon>Bacillati</taxon>
        <taxon>Actinomycetota</taxon>
        <taxon>Actinomycetes</taxon>
        <taxon>Pseudonocardiales</taxon>
        <taxon>Pseudonocardiaceae</taxon>
        <taxon>Pseudonocardia</taxon>
    </lineage>
</organism>
<dbReference type="CDD" id="cd05233">
    <property type="entry name" value="SDR_c"/>
    <property type="match status" value="1"/>
</dbReference>
<dbReference type="Proteomes" id="UP001501598">
    <property type="component" value="Unassembled WGS sequence"/>
</dbReference>
<dbReference type="EMBL" id="BAABGT010000013">
    <property type="protein sequence ID" value="GAA4538431.1"/>
    <property type="molecule type" value="Genomic_DNA"/>
</dbReference>
<accession>A0ABP8RHQ3</accession>
<dbReference type="Pfam" id="PF13561">
    <property type="entry name" value="adh_short_C2"/>
    <property type="match status" value="1"/>
</dbReference>
<proteinExistence type="inferred from homology"/>
<evidence type="ECO:0000256" key="1">
    <source>
        <dbReference type="ARBA" id="ARBA00006484"/>
    </source>
</evidence>
<comment type="caution">
    <text evidence="3">The sequence shown here is derived from an EMBL/GenBank/DDBJ whole genome shotgun (WGS) entry which is preliminary data.</text>
</comment>
<keyword evidence="4" id="KW-1185">Reference proteome</keyword>
<dbReference type="PANTHER" id="PTHR42760:SF133">
    <property type="entry name" value="3-OXOACYL-[ACYL-CARRIER-PROTEIN] REDUCTASE"/>
    <property type="match status" value="1"/>
</dbReference>
<evidence type="ECO:0000313" key="4">
    <source>
        <dbReference type="Proteomes" id="UP001501598"/>
    </source>
</evidence>
<reference evidence="4" key="1">
    <citation type="journal article" date="2019" name="Int. J. Syst. Evol. Microbiol.">
        <title>The Global Catalogue of Microorganisms (GCM) 10K type strain sequencing project: providing services to taxonomists for standard genome sequencing and annotation.</title>
        <authorList>
            <consortium name="The Broad Institute Genomics Platform"/>
            <consortium name="The Broad Institute Genome Sequencing Center for Infectious Disease"/>
            <person name="Wu L."/>
            <person name="Ma J."/>
        </authorList>
    </citation>
    <scope>NUCLEOTIDE SEQUENCE [LARGE SCALE GENOMIC DNA]</scope>
    <source>
        <strain evidence="4">JCM 17906</strain>
    </source>
</reference>
<name>A0ABP8RHQ3_9PSEU</name>